<name>A0A226DRI3_FOLCA</name>
<evidence type="ECO:0000313" key="1">
    <source>
        <dbReference type="EMBL" id="OXA47277.1"/>
    </source>
</evidence>
<comment type="caution">
    <text evidence="1">The sequence shown here is derived from an EMBL/GenBank/DDBJ whole genome shotgun (WGS) entry which is preliminary data.</text>
</comment>
<dbReference type="OrthoDB" id="75724at2759"/>
<dbReference type="Proteomes" id="UP000198287">
    <property type="component" value="Unassembled WGS sequence"/>
</dbReference>
<protein>
    <submittedName>
        <fullName evidence="1">Alpha-tocopherol transfer protein-like</fullName>
    </submittedName>
</protein>
<keyword evidence="2" id="KW-1185">Reference proteome</keyword>
<dbReference type="EMBL" id="LNIX01000013">
    <property type="protein sequence ID" value="OXA47277.1"/>
    <property type="molecule type" value="Genomic_DNA"/>
</dbReference>
<evidence type="ECO:0000313" key="2">
    <source>
        <dbReference type="Proteomes" id="UP000198287"/>
    </source>
</evidence>
<sequence>MAENEKLKPTTKFWPDNLLLMLIRTDDFNTTNVLRVVMSLQNCIIEKYPDLFGLINPSELKPFLDKKIFRLVKHASPNNPGVATFEFKSWKPSEIPVDHLIAVATVYVLKKDLTALHALVPDKQFLPTSIGGEVPNDLAFQEDAEEAALDDLTIKNLLTDLQREFGVGKK</sequence>
<dbReference type="AlphaFoldDB" id="A0A226DRI3"/>
<accession>A0A226DRI3</accession>
<proteinExistence type="predicted"/>
<reference evidence="1 2" key="1">
    <citation type="submission" date="2015-12" db="EMBL/GenBank/DDBJ databases">
        <title>The genome of Folsomia candida.</title>
        <authorList>
            <person name="Faddeeva A."/>
            <person name="Derks M.F."/>
            <person name="Anvar Y."/>
            <person name="Smit S."/>
            <person name="Van Straalen N."/>
            <person name="Roelofs D."/>
        </authorList>
    </citation>
    <scope>NUCLEOTIDE SEQUENCE [LARGE SCALE GENOMIC DNA]</scope>
    <source>
        <strain evidence="1 2">VU population</strain>
        <tissue evidence="1">Whole body</tissue>
    </source>
</reference>
<organism evidence="1 2">
    <name type="scientific">Folsomia candida</name>
    <name type="common">Springtail</name>
    <dbReference type="NCBI Taxonomy" id="158441"/>
    <lineage>
        <taxon>Eukaryota</taxon>
        <taxon>Metazoa</taxon>
        <taxon>Ecdysozoa</taxon>
        <taxon>Arthropoda</taxon>
        <taxon>Hexapoda</taxon>
        <taxon>Collembola</taxon>
        <taxon>Entomobryomorpha</taxon>
        <taxon>Isotomoidea</taxon>
        <taxon>Isotomidae</taxon>
        <taxon>Proisotominae</taxon>
        <taxon>Folsomia</taxon>
    </lineage>
</organism>
<gene>
    <name evidence="1" type="ORF">Fcan01_17632</name>
</gene>